<accession>A0A8X6MBK0</accession>
<feature type="compositionally biased region" description="Polar residues" evidence="1">
    <location>
        <begin position="56"/>
        <end position="69"/>
    </location>
</feature>
<gene>
    <name evidence="2" type="ORF">TNIN_611</name>
</gene>
<reference evidence="2" key="1">
    <citation type="submission" date="2020-08" db="EMBL/GenBank/DDBJ databases">
        <title>Multicomponent nature underlies the extraordinary mechanical properties of spider dragline silk.</title>
        <authorList>
            <person name="Kono N."/>
            <person name="Nakamura H."/>
            <person name="Mori M."/>
            <person name="Yoshida Y."/>
            <person name="Ohtoshi R."/>
            <person name="Malay A.D."/>
            <person name="Moran D.A.P."/>
            <person name="Tomita M."/>
            <person name="Numata K."/>
            <person name="Arakawa K."/>
        </authorList>
    </citation>
    <scope>NUCLEOTIDE SEQUENCE</scope>
</reference>
<evidence type="ECO:0000256" key="1">
    <source>
        <dbReference type="SAM" id="MobiDB-lite"/>
    </source>
</evidence>
<feature type="region of interest" description="Disordered" evidence="1">
    <location>
        <begin position="46"/>
        <end position="69"/>
    </location>
</feature>
<name>A0A8X6MBK0_9ARAC</name>
<protein>
    <submittedName>
        <fullName evidence="2">Uncharacterized protein</fullName>
    </submittedName>
</protein>
<comment type="caution">
    <text evidence="2">The sequence shown here is derived from an EMBL/GenBank/DDBJ whole genome shotgun (WGS) entry which is preliminary data.</text>
</comment>
<evidence type="ECO:0000313" key="2">
    <source>
        <dbReference type="EMBL" id="GFS38701.1"/>
    </source>
</evidence>
<dbReference type="Proteomes" id="UP000886998">
    <property type="component" value="Unassembled WGS sequence"/>
</dbReference>
<organism evidence="2 3">
    <name type="scientific">Trichonephila inaurata madagascariensis</name>
    <dbReference type="NCBI Taxonomy" id="2747483"/>
    <lineage>
        <taxon>Eukaryota</taxon>
        <taxon>Metazoa</taxon>
        <taxon>Ecdysozoa</taxon>
        <taxon>Arthropoda</taxon>
        <taxon>Chelicerata</taxon>
        <taxon>Arachnida</taxon>
        <taxon>Araneae</taxon>
        <taxon>Araneomorphae</taxon>
        <taxon>Entelegynae</taxon>
        <taxon>Araneoidea</taxon>
        <taxon>Nephilidae</taxon>
        <taxon>Trichonephila</taxon>
        <taxon>Trichonephila inaurata</taxon>
    </lineage>
</organism>
<dbReference type="AlphaFoldDB" id="A0A8X6MBK0"/>
<keyword evidence="3" id="KW-1185">Reference proteome</keyword>
<dbReference type="OrthoDB" id="10330510at2759"/>
<proteinExistence type="predicted"/>
<dbReference type="EMBL" id="BMAV01025124">
    <property type="protein sequence ID" value="GFS38701.1"/>
    <property type="molecule type" value="Genomic_DNA"/>
</dbReference>
<feature type="region of interest" description="Disordered" evidence="1">
    <location>
        <begin position="1"/>
        <end position="25"/>
    </location>
</feature>
<evidence type="ECO:0000313" key="3">
    <source>
        <dbReference type="Proteomes" id="UP000886998"/>
    </source>
</evidence>
<feature type="compositionally biased region" description="Basic and acidic residues" evidence="1">
    <location>
        <begin position="46"/>
        <end position="55"/>
    </location>
</feature>
<sequence>MKRTDQRTSMRAEGFKESSPEKNFLDVDERGNSAFSLPEVFTISRPLERGEEKAGRTSTSDSAKLNPPTTRKAFMIGGKHFIISPFTLYPSFLSIHRFQAKNLQKCASEVLRSCCHRKTSGRYSMRCPSCHVDAFDE</sequence>